<gene>
    <name evidence="9" type="primary">radC</name>
    <name evidence="9" type="ORF">H9746_07845</name>
</gene>
<protein>
    <submittedName>
        <fullName evidence="9">DNA repair protein RadC</fullName>
    </submittedName>
</protein>
<evidence type="ECO:0000313" key="10">
    <source>
        <dbReference type="Proteomes" id="UP000886808"/>
    </source>
</evidence>
<sequence>MGDTTHKDHRARMKERLLKHGLESFHDHEVLEVLLYFSVPRIDTNPIAHELMDKFGSLHAVIEANAEALREVKGIGENSIALITFFRQFMARYATDKEEYDLKFAAMDTSEKIGRYLKPRFIDKTEEHLVAMATDIKGKVLGVEEISKGSIRNTNINIRKLVEFALKYNASGIILAHNHPGGLAIPSDDDLNATRIIQEALMPMDIVVRDHIIIAGNDFVSLKDSNMMQYVSILQSDVHKRHILYKRPSQKCASNILDINKEKP</sequence>
<proteinExistence type="inferred from homology"/>
<dbReference type="GO" id="GO:0006508">
    <property type="term" value="P:proteolysis"/>
    <property type="evidence" value="ECO:0007669"/>
    <property type="project" value="UniProtKB-KW"/>
</dbReference>
<dbReference type="PANTHER" id="PTHR30471">
    <property type="entry name" value="DNA REPAIR PROTEIN RADC"/>
    <property type="match status" value="1"/>
</dbReference>
<dbReference type="AlphaFoldDB" id="A0A9D1PIR8"/>
<dbReference type="EMBL" id="DXIE01000046">
    <property type="protein sequence ID" value="HIV62732.1"/>
    <property type="molecule type" value="Genomic_DNA"/>
</dbReference>
<comment type="caution">
    <text evidence="9">The sequence shown here is derived from an EMBL/GenBank/DDBJ whole genome shotgun (WGS) entry which is preliminary data.</text>
</comment>
<name>A0A9D1PIR8_9FIRM</name>
<dbReference type="InterPro" id="IPR037518">
    <property type="entry name" value="MPN"/>
</dbReference>
<evidence type="ECO:0000256" key="4">
    <source>
        <dbReference type="ARBA" id="ARBA00022801"/>
    </source>
</evidence>
<keyword evidence="4" id="KW-0378">Hydrolase</keyword>
<keyword evidence="5" id="KW-0862">Zinc</keyword>
<dbReference type="Proteomes" id="UP000886808">
    <property type="component" value="Unassembled WGS sequence"/>
</dbReference>
<dbReference type="NCBIfam" id="TIGR00608">
    <property type="entry name" value="radc"/>
    <property type="match status" value="1"/>
</dbReference>
<organism evidence="9 10">
    <name type="scientific">Candidatus Butyricicoccus avistercoris</name>
    <dbReference type="NCBI Taxonomy" id="2838518"/>
    <lineage>
        <taxon>Bacteria</taxon>
        <taxon>Bacillati</taxon>
        <taxon>Bacillota</taxon>
        <taxon>Clostridia</taxon>
        <taxon>Eubacteriales</taxon>
        <taxon>Butyricicoccaceae</taxon>
        <taxon>Butyricicoccus</taxon>
    </lineage>
</organism>
<evidence type="ECO:0000313" key="9">
    <source>
        <dbReference type="EMBL" id="HIV62732.1"/>
    </source>
</evidence>
<keyword evidence="3" id="KW-0479">Metal-binding</keyword>
<accession>A0A9D1PIR8</accession>
<reference evidence="9" key="1">
    <citation type="journal article" date="2021" name="PeerJ">
        <title>Extensive microbial diversity within the chicken gut microbiome revealed by metagenomics and culture.</title>
        <authorList>
            <person name="Gilroy R."/>
            <person name="Ravi A."/>
            <person name="Getino M."/>
            <person name="Pursley I."/>
            <person name="Horton D.L."/>
            <person name="Alikhan N.F."/>
            <person name="Baker D."/>
            <person name="Gharbi K."/>
            <person name="Hall N."/>
            <person name="Watson M."/>
            <person name="Adriaenssens E.M."/>
            <person name="Foster-Nyarko E."/>
            <person name="Jarju S."/>
            <person name="Secka A."/>
            <person name="Antonio M."/>
            <person name="Oren A."/>
            <person name="Chaudhuri R.R."/>
            <person name="La Ragione R."/>
            <person name="Hildebrand F."/>
            <person name="Pallen M.J."/>
        </authorList>
    </citation>
    <scope>NUCLEOTIDE SEQUENCE</scope>
    <source>
        <strain evidence="9">CHK193-4272</strain>
    </source>
</reference>
<evidence type="ECO:0000256" key="7">
    <source>
        <dbReference type="RuleBase" id="RU003797"/>
    </source>
</evidence>
<dbReference type="InterPro" id="IPR046778">
    <property type="entry name" value="UPF0758_N"/>
</dbReference>
<dbReference type="Pfam" id="PF20582">
    <property type="entry name" value="UPF0758_N"/>
    <property type="match status" value="1"/>
</dbReference>
<comment type="similarity">
    <text evidence="1 7">Belongs to the UPF0758 family.</text>
</comment>
<evidence type="ECO:0000256" key="3">
    <source>
        <dbReference type="ARBA" id="ARBA00022723"/>
    </source>
</evidence>
<dbReference type="InterPro" id="IPR001405">
    <property type="entry name" value="UPF0758"/>
</dbReference>
<dbReference type="PANTHER" id="PTHR30471:SF3">
    <property type="entry name" value="UPF0758 PROTEIN YEES-RELATED"/>
    <property type="match status" value="1"/>
</dbReference>
<feature type="domain" description="MPN" evidence="8">
    <location>
        <begin position="106"/>
        <end position="228"/>
    </location>
</feature>
<reference evidence="9" key="2">
    <citation type="submission" date="2021-04" db="EMBL/GenBank/DDBJ databases">
        <authorList>
            <person name="Gilroy R."/>
        </authorList>
    </citation>
    <scope>NUCLEOTIDE SEQUENCE</scope>
    <source>
        <strain evidence="9">CHK193-4272</strain>
    </source>
</reference>
<dbReference type="InterPro" id="IPR025657">
    <property type="entry name" value="RadC_JAB"/>
</dbReference>
<dbReference type="GO" id="GO:0046872">
    <property type="term" value="F:metal ion binding"/>
    <property type="evidence" value="ECO:0007669"/>
    <property type="project" value="UniProtKB-KW"/>
</dbReference>
<dbReference type="CDD" id="cd08071">
    <property type="entry name" value="MPN_DUF2466"/>
    <property type="match status" value="1"/>
</dbReference>
<keyword evidence="2" id="KW-0645">Protease</keyword>
<dbReference type="PROSITE" id="PS50249">
    <property type="entry name" value="MPN"/>
    <property type="match status" value="1"/>
</dbReference>
<evidence type="ECO:0000256" key="1">
    <source>
        <dbReference type="ARBA" id="ARBA00010243"/>
    </source>
</evidence>
<evidence type="ECO:0000259" key="8">
    <source>
        <dbReference type="PROSITE" id="PS50249"/>
    </source>
</evidence>
<keyword evidence="6" id="KW-0482">Metalloprotease</keyword>
<evidence type="ECO:0000256" key="6">
    <source>
        <dbReference type="ARBA" id="ARBA00023049"/>
    </source>
</evidence>
<evidence type="ECO:0000256" key="5">
    <source>
        <dbReference type="ARBA" id="ARBA00022833"/>
    </source>
</evidence>
<dbReference type="Gene3D" id="3.40.140.10">
    <property type="entry name" value="Cytidine Deaminase, domain 2"/>
    <property type="match status" value="1"/>
</dbReference>
<dbReference type="SUPFAM" id="SSF47781">
    <property type="entry name" value="RuvA domain 2-like"/>
    <property type="match status" value="1"/>
</dbReference>
<evidence type="ECO:0000256" key="2">
    <source>
        <dbReference type="ARBA" id="ARBA00022670"/>
    </source>
</evidence>
<dbReference type="GO" id="GO:0008237">
    <property type="term" value="F:metallopeptidase activity"/>
    <property type="evidence" value="ECO:0007669"/>
    <property type="project" value="UniProtKB-KW"/>
</dbReference>
<dbReference type="Gene3D" id="1.10.150.20">
    <property type="entry name" value="5' to 3' exonuclease, C-terminal subdomain"/>
    <property type="match status" value="1"/>
</dbReference>
<dbReference type="InterPro" id="IPR010994">
    <property type="entry name" value="RuvA_2-like"/>
</dbReference>
<dbReference type="Pfam" id="PF04002">
    <property type="entry name" value="RadC"/>
    <property type="match status" value="1"/>
</dbReference>